<dbReference type="PANTHER" id="PTHR30212">
    <property type="entry name" value="PROTEIN YIIM"/>
    <property type="match status" value="1"/>
</dbReference>
<feature type="domain" description="MOSC" evidence="2">
    <location>
        <begin position="53"/>
        <end position="187"/>
    </location>
</feature>
<organism evidence="3 4">
    <name type="scientific">Cellulosimicrobium cellulans</name>
    <name type="common">Arthrobacter luteus</name>
    <dbReference type="NCBI Taxonomy" id="1710"/>
    <lineage>
        <taxon>Bacteria</taxon>
        <taxon>Bacillati</taxon>
        <taxon>Actinomycetota</taxon>
        <taxon>Actinomycetes</taxon>
        <taxon>Micrococcales</taxon>
        <taxon>Promicromonosporaceae</taxon>
        <taxon>Cellulosimicrobium</taxon>
    </lineage>
</organism>
<dbReference type="InterPro" id="IPR005163">
    <property type="entry name" value="Tri_helical_YiiM-like"/>
</dbReference>
<feature type="region of interest" description="Disordered" evidence="1">
    <location>
        <begin position="1"/>
        <end position="24"/>
    </location>
</feature>
<dbReference type="Gene3D" id="2.40.33.20">
    <property type="entry name" value="PK beta-barrel domain-like"/>
    <property type="match status" value="1"/>
</dbReference>
<comment type="caution">
    <text evidence="3">The sequence shown here is derived from an EMBL/GenBank/DDBJ whole genome shotgun (WGS) entry which is preliminary data.</text>
</comment>
<dbReference type="GO" id="GO:0030170">
    <property type="term" value="F:pyridoxal phosphate binding"/>
    <property type="evidence" value="ECO:0007669"/>
    <property type="project" value="InterPro"/>
</dbReference>
<gene>
    <name evidence="3" type="ORF">Ccel01_17570</name>
</gene>
<reference evidence="3" key="1">
    <citation type="submission" date="2023-03" db="EMBL/GenBank/DDBJ databases">
        <title>Cellulosimicrobium cellulans NBRC 103059.</title>
        <authorList>
            <person name="Ichikawa N."/>
            <person name="Sato H."/>
            <person name="Tonouchi N."/>
        </authorList>
    </citation>
    <scope>NUCLEOTIDE SEQUENCE</scope>
    <source>
        <strain evidence="3">NBRC 103059</strain>
    </source>
</reference>
<evidence type="ECO:0000259" key="2">
    <source>
        <dbReference type="PROSITE" id="PS51340"/>
    </source>
</evidence>
<dbReference type="GO" id="GO:0030151">
    <property type="term" value="F:molybdenum ion binding"/>
    <property type="evidence" value="ECO:0007669"/>
    <property type="project" value="InterPro"/>
</dbReference>
<protein>
    <submittedName>
        <fullName evidence="3">Molybdenum cofactor sulfurase</fullName>
    </submittedName>
</protein>
<dbReference type="AlphaFoldDB" id="A0AAV5PA08"/>
<dbReference type="SUPFAM" id="SSF50800">
    <property type="entry name" value="PK beta-barrel domain-like"/>
    <property type="match status" value="1"/>
</dbReference>
<dbReference type="Pfam" id="PF03475">
    <property type="entry name" value="YiiM_3-alpha"/>
    <property type="match status" value="1"/>
</dbReference>
<dbReference type="InterPro" id="IPR052353">
    <property type="entry name" value="Benzoxazolinone_Detox_Enz"/>
</dbReference>
<dbReference type="InterPro" id="IPR011037">
    <property type="entry name" value="Pyrv_Knase-like_insert_dom_sf"/>
</dbReference>
<dbReference type="Proteomes" id="UP001165168">
    <property type="component" value="Unassembled WGS sequence"/>
</dbReference>
<evidence type="ECO:0000313" key="4">
    <source>
        <dbReference type="Proteomes" id="UP001165168"/>
    </source>
</evidence>
<name>A0AAV5PA08_CELCE</name>
<evidence type="ECO:0000313" key="3">
    <source>
        <dbReference type="EMBL" id="GLY57155.1"/>
    </source>
</evidence>
<dbReference type="PANTHER" id="PTHR30212:SF2">
    <property type="entry name" value="PROTEIN YIIM"/>
    <property type="match status" value="1"/>
</dbReference>
<evidence type="ECO:0000256" key="1">
    <source>
        <dbReference type="SAM" id="MobiDB-lite"/>
    </source>
</evidence>
<dbReference type="GO" id="GO:0003824">
    <property type="term" value="F:catalytic activity"/>
    <property type="evidence" value="ECO:0007669"/>
    <property type="project" value="InterPro"/>
</dbReference>
<dbReference type="PROSITE" id="PS51340">
    <property type="entry name" value="MOSC"/>
    <property type="match status" value="1"/>
</dbReference>
<dbReference type="EMBL" id="BSTG01000002">
    <property type="protein sequence ID" value="GLY57155.1"/>
    <property type="molecule type" value="Genomic_DNA"/>
</dbReference>
<proteinExistence type="predicted"/>
<dbReference type="InterPro" id="IPR005302">
    <property type="entry name" value="MoCF_Sase_C"/>
</dbReference>
<dbReference type="RefSeq" id="WP_212715522.1">
    <property type="nucleotide sequence ID" value="NZ_BSTG01000002.1"/>
</dbReference>
<accession>A0AAV5PA08</accession>
<dbReference type="Pfam" id="PF03473">
    <property type="entry name" value="MOSC"/>
    <property type="match status" value="1"/>
</dbReference>
<sequence>MPSHPAAPSRLGDPRSPAPAPRPASAVVLEVRTGGVGTVAHRGREVPTAFRKRPRLGPVAVGTEGLEGDAQADRRVHGGPEKAVCVYPVEHYAAWRDELGADLPPGAFGENLLTRGLTEDDLLLGDVLALGTATLQVSMPRRPCYKLAAVHGLVDLPDRVQASGRTGWYLRVLTPGTVRAGATAVVVGRPARSATVREVNRVMNLDRDDLPAAAALAALPTLPARWRDTLARRLRGGTEDDRARLWGPVSESP</sequence>